<feature type="transmembrane region" description="Helical" evidence="6">
    <location>
        <begin position="175"/>
        <end position="198"/>
    </location>
</feature>
<sequence length="393" mass="39845">MTTHVSAPPAPTVPARRWLALIAVAVGTFTMVTVEQLPMGLLTGIGGSLNVTTGAAGLMVTVPGIVACLAAPLLPVAIGRVDRRIVLIALLALMVGANVLTSVAPNFTVMLVSRFLVGIGIGGFWALAAGLAVRMVPPAFVGQASAITFGGATAANVLGVPVGTMIGEFTSWRTAFAVLGGLAVLVIVALVTLLPALPADEPVRLSALAGQFRKPSMRVGVSITFFLITAHYATFTFVSPLLTEVAGISQDLVGPLLLAFGVAGLIGNFTAGRLVGRDVRKFIIAVGVLLAAVLALFPMIGATPVTGIALLIAWGLVFGSVPVSVQTWIFKAAGDQTEAATALNSSVFNLAIALGAAVGGVMVNAVSIDGALWVGGAVAVLTSLVVWRSSAPR</sequence>
<dbReference type="InterPro" id="IPR020846">
    <property type="entry name" value="MFS_dom"/>
</dbReference>
<dbReference type="Pfam" id="PF07690">
    <property type="entry name" value="MFS_1"/>
    <property type="match status" value="1"/>
</dbReference>
<dbReference type="SUPFAM" id="SSF103473">
    <property type="entry name" value="MFS general substrate transporter"/>
    <property type="match status" value="1"/>
</dbReference>
<dbReference type="Proteomes" id="UP001165079">
    <property type="component" value="Unassembled WGS sequence"/>
</dbReference>
<keyword evidence="3 6" id="KW-0812">Transmembrane</keyword>
<dbReference type="CDD" id="cd17324">
    <property type="entry name" value="MFS_NepI_like"/>
    <property type="match status" value="1"/>
</dbReference>
<accession>A0A9W6SQ47</accession>
<comment type="caution">
    <text evidence="8">The sequence shown here is derived from an EMBL/GenBank/DDBJ whole genome shotgun (WGS) entry which is preliminary data.</text>
</comment>
<dbReference type="InterPro" id="IPR050189">
    <property type="entry name" value="MFS_Efflux_Transporters"/>
</dbReference>
<feature type="transmembrane region" description="Helical" evidence="6">
    <location>
        <begin position="252"/>
        <end position="270"/>
    </location>
</feature>
<keyword evidence="2" id="KW-1003">Cell membrane</keyword>
<proteinExistence type="predicted"/>
<feature type="transmembrane region" description="Helical" evidence="6">
    <location>
        <begin position="219"/>
        <end position="240"/>
    </location>
</feature>
<feature type="transmembrane region" description="Helical" evidence="6">
    <location>
        <begin position="282"/>
        <end position="302"/>
    </location>
</feature>
<feature type="transmembrane region" description="Helical" evidence="6">
    <location>
        <begin position="308"/>
        <end position="330"/>
    </location>
</feature>
<evidence type="ECO:0000256" key="6">
    <source>
        <dbReference type="SAM" id="Phobius"/>
    </source>
</evidence>
<organism evidence="8 9">
    <name type="scientific">Actinorhabdospora filicis</name>
    <dbReference type="NCBI Taxonomy" id="1785913"/>
    <lineage>
        <taxon>Bacteria</taxon>
        <taxon>Bacillati</taxon>
        <taxon>Actinomycetota</taxon>
        <taxon>Actinomycetes</taxon>
        <taxon>Micromonosporales</taxon>
        <taxon>Micromonosporaceae</taxon>
        <taxon>Actinorhabdospora</taxon>
    </lineage>
</organism>
<evidence type="ECO:0000259" key="7">
    <source>
        <dbReference type="PROSITE" id="PS50850"/>
    </source>
</evidence>
<dbReference type="PROSITE" id="PS50850">
    <property type="entry name" value="MFS"/>
    <property type="match status" value="1"/>
</dbReference>
<keyword evidence="9" id="KW-1185">Reference proteome</keyword>
<feature type="transmembrane region" description="Helical" evidence="6">
    <location>
        <begin position="111"/>
        <end position="133"/>
    </location>
</feature>
<evidence type="ECO:0000313" key="9">
    <source>
        <dbReference type="Proteomes" id="UP001165079"/>
    </source>
</evidence>
<dbReference type="EMBL" id="BSTX01000003">
    <property type="protein sequence ID" value="GLZ79959.1"/>
    <property type="molecule type" value="Genomic_DNA"/>
</dbReference>
<evidence type="ECO:0000256" key="1">
    <source>
        <dbReference type="ARBA" id="ARBA00004651"/>
    </source>
</evidence>
<evidence type="ECO:0000256" key="4">
    <source>
        <dbReference type="ARBA" id="ARBA00022989"/>
    </source>
</evidence>
<feature type="transmembrane region" description="Helical" evidence="6">
    <location>
        <begin position="85"/>
        <end position="105"/>
    </location>
</feature>
<keyword evidence="4 6" id="KW-1133">Transmembrane helix</keyword>
<feature type="transmembrane region" description="Helical" evidence="6">
    <location>
        <begin position="342"/>
        <end position="364"/>
    </location>
</feature>
<dbReference type="Gene3D" id="1.20.1250.20">
    <property type="entry name" value="MFS general substrate transporter like domains"/>
    <property type="match status" value="2"/>
</dbReference>
<evidence type="ECO:0000256" key="5">
    <source>
        <dbReference type="ARBA" id="ARBA00023136"/>
    </source>
</evidence>
<feature type="domain" description="Major facilitator superfamily (MFS) profile" evidence="7">
    <location>
        <begin position="20"/>
        <end position="393"/>
    </location>
</feature>
<dbReference type="RefSeq" id="WP_285665091.1">
    <property type="nucleotide sequence ID" value="NZ_BSTX01000003.1"/>
</dbReference>
<keyword evidence="5 6" id="KW-0472">Membrane</keyword>
<gene>
    <name evidence="8" type="ORF">Afil01_47660</name>
</gene>
<dbReference type="GO" id="GO:0005886">
    <property type="term" value="C:plasma membrane"/>
    <property type="evidence" value="ECO:0007669"/>
    <property type="project" value="UniProtKB-SubCell"/>
</dbReference>
<protein>
    <submittedName>
        <fullName evidence="8">MFS transporter</fullName>
    </submittedName>
</protein>
<comment type="subcellular location">
    <subcellularLocation>
        <location evidence="1">Cell membrane</location>
        <topology evidence="1">Multi-pass membrane protein</topology>
    </subcellularLocation>
</comment>
<reference evidence="8" key="1">
    <citation type="submission" date="2023-03" db="EMBL/GenBank/DDBJ databases">
        <title>Actinorhabdospora filicis NBRC 111898.</title>
        <authorList>
            <person name="Ichikawa N."/>
            <person name="Sato H."/>
            <person name="Tonouchi N."/>
        </authorList>
    </citation>
    <scope>NUCLEOTIDE SEQUENCE</scope>
    <source>
        <strain evidence="8">NBRC 111898</strain>
    </source>
</reference>
<name>A0A9W6SQ47_9ACTN</name>
<dbReference type="GO" id="GO:0022857">
    <property type="term" value="F:transmembrane transporter activity"/>
    <property type="evidence" value="ECO:0007669"/>
    <property type="project" value="InterPro"/>
</dbReference>
<dbReference type="PANTHER" id="PTHR43124:SF3">
    <property type="entry name" value="CHLORAMPHENICOL EFFLUX PUMP RV0191"/>
    <property type="match status" value="1"/>
</dbReference>
<feature type="transmembrane region" description="Helical" evidence="6">
    <location>
        <begin position="54"/>
        <end position="78"/>
    </location>
</feature>
<feature type="transmembrane region" description="Helical" evidence="6">
    <location>
        <begin position="18"/>
        <end position="34"/>
    </location>
</feature>
<evidence type="ECO:0000313" key="8">
    <source>
        <dbReference type="EMBL" id="GLZ79959.1"/>
    </source>
</evidence>
<feature type="transmembrane region" description="Helical" evidence="6">
    <location>
        <begin position="140"/>
        <end position="163"/>
    </location>
</feature>
<dbReference type="InterPro" id="IPR011701">
    <property type="entry name" value="MFS"/>
</dbReference>
<evidence type="ECO:0000256" key="2">
    <source>
        <dbReference type="ARBA" id="ARBA00022475"/>
    </source>
</evidence>
<evidence type="ECO:0000256" key="3">
    <source>
        <dbReference type="ARBA" id="ARBA00022692"/>
    </source>
</evidence>
<dbReference type="AlphaFoldDB" id="A0A9W6SQ47"/>
<dbReference type="InterPro" id="IPR036259">
    <property type="entry name" value="MFS_trans_sf"/>
</dbReference>
<dbReference type="PANTHER" id="PTHR43124">
    <property type="entry name" value="PURINE EFFLUX PUMP PBUE"/>
    <property type="match status" value="1"/>
</dbReference>
<feature type="transmembrane region" description="Helical" evidence="6">
    <location>
        <begin position="370"/>
        <end position="387"/>
    </location>
</feature>